<dbReference type="InterPro" id="IPR020802">
    <property type="entry name" value="TesA-like"/>
</dbReference>
<keyword evidence="3" id="KW-1185">Reference proteome</keyword>
<dbReference type="Gene3D" id="3.40.50.1820">
    <property type="entry name" value="alpha/beta hydrolase"/>
    <property type="match status" value="1"/>
</dbReference>
<gene>
    <name evidence="2" type="ORF">DFR76_107407</name>
</gene>
<evidence type="ECO:0000313" key="2">
    <source>
        <dbReference type="EMBL" id="RDI65029.1"/>
    </source>
</evidence>
<dbReference type="InterPro" id="IPR001031">
    <property type="entry name" value="Thioesterase"/>
</dbReference>
<reference evidence="2 3" key="1">
    <citation type="submission" date="2018-07" db="EMBL/GenBank/DDBJ databases">
        <title>Genomic Encyclopedia of Type Strains, Phase IV (KMG-IV): sequencing the most valuable type-strain genomes for metagenomic binning, comparative biology and taxonomic classification.</title>
        <authorList>
            <person name="Goeker M."/>
        </authorList>
    </citation>
    <scope>NUCLEOTIDE SEQUENCE [LARGE SCALE GENOMIC DNA]</scope>
    <source>
        <strain evidence="2 3">DSM 44290</strain>
    </source>
</reference>
<dbReference type="Pfam" id="PF00975">
    <property type="entry name" value="Thioesterase"/>
    <property type="match status" value="1"/>
</dbReference>
<dbReference type="EMBL" id="QQBC01000007">
    <property type="protein sequence ID" value="RDI65029.1"/>
    <property type="molecule type" value="Genomic_DNA"/>
</dbReference>
<dbReference type="Proteomes" id="UP000254869">
    <property type="component" value="Unassembled WGS sequence"/>
</dbReference>
<feature type="domain" description="Thioesterase TesA-like" evidence="1">
    <location>
        <begin position="22"/>
        <end position="232"/>
    </location>
</feature>
<protein>
    <submittedName>
        <fullName evidence="2">Thioesterase domain-containing protein</fullName>
    </submittedName>
</protein>
<organism evidence="2 3">
    <name type="scientific">Nocardia pseudobrasiliensis</name>
    <dbReference type="NCBI Taxonomy" id="45979"/>
    <lineage>
        <taxon>Bacteria</taxon>
        <taxon>Bacillati</taxon>
        <taxon>Actinomycetota</taxon>
        <taxon>Actinomycetes</taxon>
        <taxon>Mycobacteriales</taxon>
        <taxon>Nocardiaceae</taxon>
        <taxon>Nocardia</taxon>
    </lineage>
</organism>
<evidence type="ECO:0000259" key="1">
    <source>
        <dbReference type="SMART" id="SM00824"/>
    </source>
</evidence>
<accession>A0A370I2Q6</accession>
<dbReference type="STRING" id="1210086.GCA_001613105_03269"/>
<proteinExistence type="predicted"/>
<name>A0A370I2Q6_9NOCA</name>
<dbReference type="RefSeq" id="WP_067998435.1">
    <property type="nucleotide sequence ID" value="NZ_QQBC01000007.1"/>
</dbReference>
<dbReference type="AlphaFoldDB" id="A0A370I2Q6"/>
<dbReference type="SMART" id="SM00824">
    <property type="entry name" value="PKS_TE"/>
    <property type="match status" value="1"/>
</dbReference>
<sequence length="236" mass="25684">MTAVNPGSLVTLVRRGRRPACVMLPGSGGGLSPYLRLARHFGKSHNVYGVVPTGMLPGELPEETVPEMAAAARDALGNGDIQPELVFGWSFGGIIAWELSNLLAADGPAPEVVIVDSSPLPRRATAAEDHEVQSRILAQLGPLAKPDLVDRVLRIFDAQVRALRDYRTEYHYRGRVLLQMCTPWDTEATAAAVRRWKELAEDLTTGTLDADHYEVFEPAHLPQLVSAIDGFLGRAE</sequence>
<dbReference type="SUPFAM" id="SSF53474">
    <property type="entry name" value="alpha/beta-Hydrolases"/>
    <property type="match status" value="1"/>
</dbReference>
<evidence type="ECO:0000313" key="3">
    <source>
        <dbReference type="Proteomes" id="UP000254869"/>
    </source>
</evidence>
<comment type="caution">
    <text evidence="2">The sequence shown here is derived from an EMBL/GenBank/DDBJ whole genome shotgun (WGS) entry which is preliminary data.</text>
</comment>
<dbReference type="InterPro" id="IPR029058">
    <property type="entry name" value="AB_hydrolase_fold"/>
</dbReference>